<dbReference type="Proteomes" id="UP000298579">
    <property type="component" value="Chromosome circular"/>
</dbReference>
<dbReference type="EMBL" id="CP039897">
    <property type="protein sequence ID" value="QCL78299.1"/>
    <property type="molecule type" value="Genomic_DNA"/>
</dbReference>
<sequence>MERADVTVLEAGFISVLIRVLRGIEADGLQTLRPRLILWRRGKADTHASNRFFGQFRMTGSCWDFGDRTNLTQVNQPEFSLSI</sequence>
<gene>
    <name evidence="1" type="ORF">CFBP5877_03860</name>
</gene>
<dbReference type="RefSeq" id="WP_130932449.1">
    <property type="nucleotide sequence ID" value="NZ_CP039888.1"/>
</dbReference>
<dbReference type="AlphaFoldDB" id="A0AAE6BBZ7"/>
<reference evidence="1 2" key="1">
    <citation type="submission" date="2019-04" db="EMBL/GenBank/DDBJ databases">
        <title>Complete genome sequence of Agrobacterium tumefaciens CFBP5877.</title>
        <authorList>
            <person name="Huang Y.-Y."/>
            <person name="Chiang H.-Y."/>
            <person name="Chou L."/>
            <person name="Lai E.-M."/>
            <person name="Kuo C.-H."/>
        </authorList>
    </citation>
    <scope>NUCLEOTIDE SEQUENCE [LARGE SCALE GENOMIC DNA]</scope>
    <source>
        <strain evidence="1 2">CFBP5877</strain>
    </source>
</reference>
<accession>A0AAE6BBZ7</accession>
<protein>
    <submittedName>
        <fullName evidence="1">Uncharacterized protein</fullName>
    </submittedName>
</protein>
<name>A0AAE6BBZ7_AGRTU</name>
<proteinExistence type="predicted"/>
<organism evidence="1 2">
    <name type="scientific">Agrobacterium tumefaciens</name>
    <dbReference type="NCBI Taxonomy" id="358"/>
    <lineage>
        <taxon>Bacteria</taxon>
        <taxon>Pseudomonadati</taxon>
        <taxon>Pseudomonadota</taxon>
        <taxon>Alphaproteobacteria</taxon>
        <taxon>Hyphomicrobiales</taxon>
        <taxon>Rhizobiaceae</taxon>
        <taxon>Rhizobium/Agrobacterium group</taxon>
        <taxon>Agrobacterium</taxon>
        <taxon>Agrobacterium tumefaciens complex</taxon>
    </lineage>
</organism>
<evidence type="ECO:0000313" key="1">
    <source>
        <dbReference type="EMBL" id="QCL78299.1"/>
    </source>
</evidence>
<evidence type="ECO:0000313" key="2">
    <source>
        <dbReference type="Proteomes" id="UP000298579"/>
    </source>
</evidence>